<sequence length="87" mass="9777">MVFNFARLFRRLRPAHPEIGPAHLPDNIASYTEDLITEPATDQSPDIQDDPPIHSQALGIDAAVTQAEFDQDVTFVNETPIVDFTWE</sequence>
<gene>
    <name evidence="1" type="ORF">KI688_003634</name>
</gene>
<comment type="caution">
    <text evidence="1">The sequence shown here is derived from an EMBL/GenBank/DDBJ whole genome shotgun (WGS) entry which is preliminary data.</text>
</comment>
<organism evidence="1 2">
    <name type="scientific">Linnemannia hyalina</name>
    <dbReference type="NCBI Taxonomy" id="64524"/>
    <lineage>
        <taxon>Eukaryota</taxon>
        <taxon>Fungi</taxon>
        <taxon>Fungi incertae sedis</taxon>
        <taxon>Mucoromycota</taxon>
        <taxon>Mortierellomycotina</taxon>
        <taxon>Mortierellomycetes</taxon>
        <taxon>Mortierellales</taxon>
        <taxon>Mortierellaceae</taxon>
        <taxon>Linnemannia</taxon>
    </lineage>
</organism>
<dbReference type="EMBL" id="JAHRHY010000014">
    <property type="protein sequence ID" value="KAG9064444.1"/>
    <property type="molecule type" value="Genomic_DNA"/>
</dbReference>
<dbReference type="OrthoDB" id="2375009at2759"/>
<protein>
    <submittedName>
        <fullName evidence="1">Uncharacterized protein</fullName>
    </submittedName>
</protein>
<name>A0A9P7XP51_9FUNG</name>
<keyword evidence="2" id="KW-1185">Reference proteome</keyword>
<reference evidence="1" key="1">
    <citation type="submission" date="2021-06" db="EMBL/GenBank/DDBJ databases">
        <title>Genome Sequence of Mortierella hyaline Strain SCG-10, a Cold-Adapted, Nitrate-Reducing Fungus Isolated from Soil in Minnesota, USA.</title>
        <authorList>
            <person name="Aldossari N."/>
        </authorList>
    </citation>
    <scope>NUCLEOTIDE SEQUENCE</scope>
    <source>
        <strain evidence="1">SCG-10</strain>
    </source>
</reference>
<dbReference type="AlphaFoldDB" id="A0A9P7XP51"/>
<dbReference type="Proteomes" id="UP000707451">
    <property type="component" value="Unassembled WGS sequence"/>
</dbReference>
<proteinExistence type="predicted"/>
<evidence type="ECO:0000313" key="1">
    <source>
        <dbReference type="EMBL" id="KAG9064444.1"/>
    </source>
</evidence>
<accession>A0A9P7XP51</accession>
<evidence type="ECO:0000313" key="2">
    <source>
        <dbReference type="Proteomes" id="UP000707451"/>
    </source>
</evidence>